<proteinExistence type="predicted"/>
<protein>
    <submittedName>
        <fullName evidence="1">Uncharacterized protein</fullName>
    </submittedName>
</protein>
<gene>
    <name evidence="1" type="ORF">MNBD_ALPHA12-1507</name>
</gene>
<dbReference type="AlphaFoldDB" id="A0A3B0TU30"/>
<accession>A0A3B0TU30</accession>
<sequence length="172" mass="19630">MKRFFAALVVTVFFMPMMFVEPALSAPWKSYVNDRFGTSAQVPARGFIAQPVPANNDGRIWKAADGRGSFAVYGSYMVVVDTFRQYRNFMLESARNDGVDITYNVAGNGWFVYSGYLGNDIIYAKVVLSRNCSQTVLNHIYLQYPRSEKLRYDPIVTRMAKTLTNVAWKWCN</sequence>
<dbReference type="EMBL" id="UOEO01000133">
    <property type="protein sequence ID" value="VAW20230.1"/>
    <property type="molecule type" value="Genomic_DNA"/>
</dbReference>
<organism evidence="1">
    <name type="scientific">hydrothermal vent metagenome</name>
    <dbReference type="NCBI Taxonomy" id="652676"/>
    <lineage>
        <taxon>unclassified sequences</taxon>
        <taxon>metagenomes</taxon>
        <taxon>ecological metagenomes</taxon>
    </lineage>
</organism>
<reference evidence="1" key="1">
    <citation type="submission" date="2018-06" db="EMBL/GenBank/DDBJ databases">
        <authorList>
            <person name="Zhirakovskaya E."/>
        </authorList>
    </citation>
    <scope>NUCLEOTIDE SEQUENCE</scope>
</reference>
<evidence type="ECO:0000313" key="1">
    <source>
        <dbReference type="EMBL" id="VAW20230.1"/>
    </source>
</evidence>
<name>A0A3B0TU30_9ZZZZ</name>